<evidence type="ECO:0000313" key="3">
    <source>
        <dbReference type="Proteomes" id="UP001341840"/>
    </source>
</evidence>
<reference evidence="2 3" key="1">
    <citation type="journal article" date="2023" name="Plants (Basel)">
        <title>Bridging the Gap: Combining Genomics and Transcriptomics Approaches to Understand Stylosanthes scabra, an Orphan Legume from the Brazilian Caatinga.</title>
        <authorList>
            <person name="Ferreira-Neto J.R.C."/>
            <person name="da Silva M.D."/>
            <person name="Binneck E."/>
            <person name="de Melo N.F."/>
            <person name="da Silva R.H."/>
            <person name="de Melo A.L.T.M."/>
            <person name="Pandolfi V."/>
            <person name="Bustamante F.O."/>
            <person name="Brasileiro-Vidal A.C."/>
            <person name="Benko-Iseppon A.M."/>
        </authorList>
    </citation>
    <scope>NUCLEOTIDE SEQUENCE [LARGE SCALE GENOMIC DNA]</scope>
    <source>
        <tissue evidence="2">Leaves</tissue>
    </source>
</reference>
<feature type="region of interest" description="Disordered" evidence="1">
    <location>
        <begin position="227"/>
        <end position="251"/>
    </location>
</feature>
<evidence type="ECO:0000256" key="1">
    <source>
        <dbReference type="SAM" id="MobiDB-lite"/>
    </source>
</evidence>
<name>A0ABU6VDI9_9FABA</name>
<dbReference type="EMBL" id="JASCZI010151193">
    <property type="protein sequence ID" value="MED6170770.1"/>
    <property type="molecule type" value="Genomic_DNA"/>
</dbReference>
<feature type="compositionally biased region" description="Basic residues" evidence="1">
    <location>
        <begin position="237"/>
        <end position="246"/>
    </location>
</feature>
<feature type="region of interest" description="Disordered" evidence="1">
    <location>
        <begin position="1"/>
        <end position="25"/>
    </location>
</feature>
<dbReference type="Proteomes" id="UP001341840">
    <property type="component" value="Unassembled WGS sequence"/>
</dbReference>
<gene>
    <name evidence="2" type="ORF">PIB30_034250</name>
</gene>
<accession>A0ABU6VDI9</accession>
<feature type="compositionally biased region" description="Low complexity" evidence="1">
    <location>
        <begin position="16"/>
        <end position="25"/>
    </location>
</feature>
<comment type="caution">
    <text evidence="2">The sequence shown here is derived from an EMBL/GenBank/DDBJ whole genome shotgun (WGS) entry which is preliminary data.</text>
</comment>
<evidence type="ECO:0000313" key="2">
    <source>
        <dbReference type="EMBL" id="MED6170770.1"/>
    </source>
</evidence>
<protein>
    <submittedName>
        <fullName evidence="2">Uncharacterized protein</fullName>
    </submittedName>
</protein>
<proteinExistence type="predicted"/>
<organism evidence="2 3">
    <name type="scientific">Stylosanthes scabra</name>
    <dbReference type="NCBI Taxonomy" id="79078"/>
    <lineage>
        <taxon>Eukaryota</taxon>
        <taxon>Viridiplantae</taxon>
        <taxon>Streptophyta</taxon>
        <taxon>Embryophyta</taxon>
        <taxon>Tracheophyta</taxon>
        <taxon>Spermatophyta</taxon>
        <taxon>Magnoliopsida</taxon>
        <taxon>eudicotyledons</taxon>
        <taxon>Gunneridae</taxon>
        <taxon>Pentapetalae</taxon>
        <taxon>rosids</taxon>
        <taxon>fabids</taxon>
        <taxon>Fabales</taxon>
        <taxon>Fabaceae</taxon>
        <taxon>Papilionoideae</taxon>
        <taxon>50 kb inversion clade</taxon>
        <taxon>dalbergioids sensu lato</taxon>
        <taxon>Dalbergieae</taxon>
        <taxon>Pterocarpus clade</taxon>
        <taxon>Stylosanthes</taxon>
    </lineage>
</organism>
<keyword evidence="3" id="KW-1185">Reference proteome</keyword>
<sequence>MVRKKFIQPREHPSRSSRLSGSTSSGTKWIFPDNIPSEYDWVSDEVLGTLSKVSLSYSEKLKKAEVVIRTSEEGKYELVVPNNEERKCYSNHSSETESDWLWDSYHDFKEMYFKIRPLPGVTPFYLGVEKKKGFHIYWNYNASSSRPSLDDLSSEERVVEVELLDPKNLFSNEEAARKFIVEMAGGLEVVAAMRRRLLAGNSATEEGSMSATHFDKDNAQGTYEVFKIGLSPPSSPPRKKKKKGKGSSREEFISTNNEALESFGCALKESFRASDFISNFFMTEETEEKASEFAVKDELTRIQKMLL</sequence>